<sequence>MLQRLPGRTIAAVDRAVADLLAPLTESRRAHSVAVGRRMESVGHLLPTSLRADAVTAAYLHDVGYGHPDLGFHPIDGARLLRSLGYSPVVCHMVAFHTAAEVEAEVRGLDAGVFDEFQLSGVAGLEKADDFLWWSDLSTGPNGDYFTVDERLAEISRRYEPGNVVHTAITKAEPRLRAAAQRASGSM</sequence>
<reference evidence="2 3" key="1">
    <citation type="submission" date="2020-01" db="EMBL/GenBank/DDBJ databases">
        <title>Genetics and antimicrobial susceptibilities of Nocardia species isolated from the soil; a comparison with species isolated from humans.</title>
        <authorList>
            <person name="Carrasco G."/>
            <person name="Monzon S."/>
            <person name="Sansegundo M."/>
            <person name="Garcia E."/>
            <person name="Garrido N."/>
            <person name="Medina M.J."/>
            <person name="Villalon P."/>
            <person name="Ramirez-Arocha A.C."/>
            <person name="Jimenez P."/>
            <person name="Cuesta I."/>
            <person name="Valdezate S."/>
        </authorList>
    </citation>
    <scope>NUCLEOTIDE SEQUENCE [LARGE SCALE GENOMIC DNA]</scope>
    <source>
        <strain evidence="2 3">CNM20110626</strain>
    </source>
</reference>
<accession>A0A6P1CMV5</accession>
<name>A0A6P1CMV5_9NOCA</name>
<comment type="caution">
    <text evidence="2">The sequence shown here is derived from an EMBL/GenBank/DDBJ whole genome shotgun (WGS) entry which is preliminary data.</text>
</comment>
<dbReference type="Pfam" id="PF01966">
    <property type="entry name" value="HD"/>
    <property type="match status" value="1"/>
</dbReference>
<feature type="domain" description="HD" evidence="1">
    <location>
        <begin position="30"/>
        <end position="104"/>
    </location>
</feature>
<organism evidence="2 3">
    <name type="scientific">Nocardia cyriacigeorgica</name>
    <dbReference type="NCBI Taxonomy" id="135487"/>
    <lineage>
        <taxon>Bacteria</taxon>
        <taxon>Bacillati</taxon>
        <taxon>Actinomycetota</taxon>
        <taxon>Actinomycetes</taxon>
        <taxon>Mycobacteriales</taxon>
        <taxon>Nocardiaceae</taxon>
        <taxon>Nocardia</taxon>
    </lineage>
</organism>
<dbReference type="SUPFAM" id="SSF109604">
    <property type="entry name" value="HD-domain/PDEase-like"/>
    <property type="match status" value="1"/>
</dbReference>
<proteinExistence type="predicted"/>
<evidence type="ECO:0000313" key="2">
    <source>
        <dbReference type="EMBL" id="NEW33899.1"/>
    </source>
</evidence>
<dbReference type="AlphaFoldDB" id="A0A6P1CMV5"/>
<dbReference type="EMBL" id="JAAGVB010000020">
    <property type="protein sequence ID" value="NEW33899.1"/>
    <property type="molecule type" value="Genomic_DNA"/>
</dbReference>
<dbReference type="Proteomes" id="UP000471166">
    <property type="component" value="Unassembled WGS sequence"/>
</dbReference>
<protein>
    <submittedName>
        <fullName evidence="2">HD domain-containing protein</fullName>
    </submittedName>
</protein>
<evidence type="ECO:0000313" key="3">
    <source>
        <dbReference type="Proteomes" id="UP000471166"/>
    </source>
</evidence>
<dbReference type="RefSeq" id="WP_163845339.1">
    <property type="nucleotide sequence ID" value="NZ_JAAGVB010000020.1"/>
</dbReference>
<dbReference type="InterPro" id="IPR003607">
    <property type="entry name" value="HD/PDEase_dom"/>
</dbReference>
<dbReference type="InterPro" id="IPR006674">
    <property type="entry name" value="HD_domain"/>
</dbReference>
<dbReference type="CDD" id="cd00077">
    <property type="entry name" value="HDc"/>
    <property type="match status" value="1"/>
</dbReference>
<evidence type="ECO:0000259" key="1">
    <source>
        <dbReference type="Pfam" id="PF01966"/>
    </source>
</evidence>
<dbReference type="Gene3D" id="1.10.3210.10">
    <property type="entry name" value="Hypothetical protein af1432"/>
    <property type="match status" value="1"/>
</dbReference>
<gene>
    <name evidence="2" type="ORF">GV791_15205</name>
</gene>